<name>H6RRX5_BLASD</name>
<proteinExistence type="predicted"/>
<keyword evidence="2" id="KW-1185">Reference proteome</keyword>
<accession>H6RRX5</accession>
<protein>
    <submittedName>
        <fullName evidence="1">Uncharacterized protein</fullName>
    </submittedName>
</protein>
<reference evidence="1 2" key="1">
    <citation type="journal article" date="2012" name="J. Bacteriol.">
        <title>Genome Sequence of Blastococcus saxobsidens DD2, a Stone-Inhabiting Bacterium.</title>
        <authorList>
            <person name="Chouaia B."/>
            <person name="Crotti E."/>
            <person name="Brusetti L."/>
            <person name="Daffonchio D."/>
            <person name="Essoussi I."/>
            <person name="Nouioui I."/>
            <person name="Sbissi I."/>
            <person name="Ghodhbane-Gtari F."/>
            <person name="Gtari M."/>
            <person name="Vacherie B."/>
            <person name="Barbe V."/>
            <person name="Medigue C."/>
            <person name="Gury J."/>
            <person name="Pujic P."/>
            <person name="Normand P."/>
        </authorList>
    </citation>
    <scope>NUCLEOTIDE SEQUENCE [LARGE SCALE GENOMIC DNA]</scope>
    <source>
        <strain evidence="1 2">DD2</strain>
    </source>
</reference>
<dbReference type="Proteomes" id="UP000007517">
    <property type="component" value="Chromosome"/>
</dbReference>
<dbReference type="EMBL" id="FO117623">
    <property type="protein sequence ID" value="CCG02969.1"/>
    <property type="molecule type" value="Genomic_DNA"/>
</dbReference>
<organism evidence="1 2">
    <name type="scientific">Blastococcus saxobsidens (strain DD2)</name>
    <dbReference type="NCBI Taxonomy" id="1146883"/>
    <lineage>
        <taxon>Bacteria</taxon>
        <taxon>Bacillati</taxon>
        <taxon>Actinomycetota</taxon>
        <taxon>Actinomycetes</taxon>
        <taxon>Geodermatophilales</taxon>
        <taxon>Geodermatophilaceae</taxon>
        <taxon>Blastococcus</taxon>
    </lineage>
</organism>
<reference evidence="2" key="2">
    <citation type="submission" date="2012-02" db="EMBL/GenBank/DDBJ databases">
        <title>Complete genome sequence of Blastococcus saxobsidens strain DD2.</title>
        <authorList>
            <person name="Genoscope."/>
        </authorList>
    </citation>
    <scope>NUCLEOTIDE SEQUENCE [LARGE SCALE GENOMIC DNA]</scope>
    <source>
        <strain evidence="2">DD2</strain>
    </source>
</reference>
<dbReference type="STRING" id="1146883.BLASA_2056"/>
<evidence type="ECO:0000313" key="2">
    <source>
        <dbReference type="Proteomes" id="UP000007517"/>
    </source>
</evidence>
<evidence type="ECO:0000313" key="1">
    <source>
        <dbReference type="EMBL" id="CCG02969.1"/>
    </source>
</evidence>
<dbReference type="HOGENOM" id="CLU_3096195_0_0_11"/>
<gene>
    <name evidence="1" type="ordered locus">BLASA_2056</name>
</gene>
<sequence>MWGRKLTRRAGVQTDPYWVTANEASHLSLKAASGTPGLGAVTGTIAGVSDS</sequence>
<dbReference type="AlphaFoldDB" id="H6RRX5"/>
<dbReference type="KEGG" id="bsd:BLASA_2056"/>